<dbReference type="Pfam" id="PF02449">
    <property type="entry name" value="Glyco_hydro_42"/>
    <property type="match status" value="1"/>
</dbReference>
<dbReference type="Gene3D" id="2.60.120.260">
    <property type="entry name" value="Galactose-binding domain-like"/>
    <property type="match status" value="1"/>
</dbReference>
<dbReference type="SUPFAM" id="SSF52317">
    <property type="entry name" value="Class I glutamine amidotransferase-like"/>
    <property type="match status" value="1"/>
</dbReference>
<dbReference type="InterPro" id="IPR059177">
    <property type="entry name" value="GH29D-like_dom"/>
</dbReference>
<feature type="coiled-coil region" evidence="5">
    <location>
        <begin position="785"/>
        <end position="812"/>
    </location>
</feature>
<sequence>MLRKASSIALAASLLLGASGLGALPASRVFADTVPSETQEVAIDGFENASDWAANDGGIVKTGDTADKTQGLQSLDVTYPVPQGDNAWRELSWDTTASPLDLSAATSLKLDMKPVGSQSTSAEPVHFKLVDASQEQSIYEDNIPAQTSGEWNTFELDLSGIPAAKRASITYIVFYVYNKDGNLNERTSVEYKFDNLRAVEPLPPLVEKLVNGFDKAGDWAPTSDVAAAADLSDKTEGAQSLSMTVPIADPKGIPVWKEIHWDMTANPLDLSNASTLKFDLKPMGDANGTLTTGDMEAIRFKLVNGADAALYEDAIPTQTLQDSQSPWTVTTGSDNWKTYSLDLAKVPGDRSSLTYIVFYVYNKDGSIQNRTSLQYKFDNLRVLTHEMQGVSASPGSSAVTPGTPVTLSTPAAGGQIYYTLDGSDPRTSGTKTTYTTPIIVQDTTVIKAYAEIGGSKSAVSAYQYTIGTGAPGEELFNLNGNVADTLDRMVAGINKPASVGQDGFVSDWSGQTTFKLPSNASKQVKMSGWTGDDDLSADVSLAHDDANLYLHVKVKDNVQSDKSGGDIWLGDGIQMAFSQDGYAYGPEYGFSYNGGALSKFRWSSGSAKLDVDSVKLKASRDESAKVTTYDIAMPWLAALAEAPTGNVPFTLLINDNDGGGRDGYIEWTPGIGVTPKDATSMGSLALLDADTTWSPALHGPQDGISNTPYDYVLTLPNFGTETADFAVKVPAGDVDTVVAVPAGKVVKKTIPVTFDAPGEQAVTATVSKGGVTKETSIQVSILRDADKLTAALDELNAKLPALEDLFDQAKARHIATDYETVNLTVIKNFIQYGKDDISHSLLSRADYVENELESLYLEAETNLKAYLDGSKTALAVPKYVSGQPTIEGGSFIGDMKTSASDPAAKRPIFFTGYGHFSQAQKDIPQFNALGANIIQMEIGPDSTVMAPAEGSGKAFGISTAAIESSVLPVLQSAEEHNVAVSLLLSPHYFPGWALQKWPDLKNDNGGFLHYNVNDPRARAIVEAFLDTIIPMVQDYASLQSIVISNEPTYDSRTDSYAVAPWHQFLTDKYGDIASLNALYGTTYESFDDVAMPASKTATVQFYDWTVFNNKYFSDWHAWMAGIIQKLAPKLHTSTKIMAKLDDAVSFGVDPEDFSKFGDLNGDDNWNYLGSGITGYTKENQFYDLQNSMRQAPIFNSETHVIGDRDTVYSPEQARHVETSLFQSAVHGKSASAIWVWERSYDPNSDFYGSVLERPDVVKTIGKLNLDLNRLAYEVTALQNVKPQAAILYSLPSLVYSGSYQDAIDKAHTALTLSGQKAGFVSEQQAKAGGLSAYKLLIVPQATNVGESTLAAIKSFVQNGGKVVIVGSDSLSKDENNRPLDADDRDAVFAGSEVLADSGAILQSVRAQLSGLGLMNVVLKDTGTGAIVDGVEWQSAVYDGKLLIDIANYDTSVASKTVSIEVNGRPAGTASELINGGTADMGSFTLEQEKPYLLSVDANAGGGGPVIVAPGSPNTVTDAVIGVSPKLADGKATGAITADEFAKAVEKSGDARTATVELQAVNGAKAYALQLPASLFATDNADRRIIVRTAAGELTLPLHLFDAKDIQGASTVEWTIGTADTAGLGAGAKQAVEVTVKVDGKAVHWNNADAPVTVSIPYAPSAAEQSNPDHLAIWYVDESGHAVPVPNGRYDEASKSMVFTATHFSRYAVAYVETTFTDIAALKWAKQAIETVTSKGILTAAGDTLFKPGASISRAEFVDALVKALGLSARFESNFGDVPSASAYYDSIGAARKLGITNGIGGNAFKPDAPIMRQDMAALVVRGLKAAGKPAADGTAADLKAFADASKIAPYAVKNVAALAKAGFLQGDGKNLLPRGEVTRAQAAVLMDRIYNRK</sequence>
<keyword evidence="3" id="KW-0862">Zinc</keyword>
<feature type="chain" id="PRO_5046993233" description="SLH domain-containing protein" evidence="6">
    <location>
        <begin position="32"/>
        <end position="1893"/>
    </location>
</feature>
<dbReference type="Gene3D" id="3.20.20.80">
    <property type="entry name" value="Glycosidases"/>
    <property type="match status" value="1"/>
</dbReference>
<dbReference type="Pfam" id="PF06452">
    <property type="entry name" value="CBM9_1"/>
    <property type="match status" value="1"/>
</dbReference>
<dbReference type="CDD" id="cd03143">
    <property type="entry name" value="A4_beta-galactosidase_middle_domain"/>
    <property type="match status" value="1"/>
</dbReference>
<dbReference type="PANTHER" id="PTHR36447">
    <property type="entry name" value="BETA-GALACTOSIDASE GANA"/>
    <property type="match status" value="1"/>
</dbReference>
<dbReference type="SUPFAM" id="SSF51445">
    <property type="entry name" value="(Trans)glycosidases"/>
    <property type="match status" value="1"/>
</dbReference>
<dbReference type="InterPro" id="IPR017853">
    <property type="entry name" value="GH"/>
</dbReference>
<dbReference type="CDD" id="cd09621">
    <property type="entry name" value="CBM9_like_5"/>
    <property type="match status" value="1"/>
</dbReference>
<accession>A0ABW9XT24</accession>
<feature type="signal peptide" evidence="6">
    <location>
        <begin position="1"/>
        <end position="31"/>
    </location>
</feature>
<evidence type="ECO:0000256" key="6">
    <source>
        <dbReference type="SAM" id="SignalP"/>
    </source>
</evidence>
<evidence type="ECO:0000313" key="9">
    <source>
        <dbReference type="Proteomes" id="UP000665561"/>
    </source>
</evidence>
<dbReference type="InterPro" id="IPR003476">
    <property type="entry name" value="Glyco_hydro_42"/>
</dbReference>
<dbReference type="Pfam" id="PF12245">
    <property type="entry name" value="Big_3_2"/>
    <property type="match status" value="2"/>
</dbReference>
<keyword evidence="2" id="KW-0378">Hydrolase</keyword>
<dbReference type="RefSeq" id="WP_161744598.1">
    <property type="nucleotide sequence ID" value="NZ_JAAAMV010000017.1"/>
</dbReference>
<name>A0ABW9XT24_9BACL</name>
<evidence type="ECO:0000256" key="3">
    <source>
        <dbReference type="ARBA" id="ARBA00022833"/>
    </source>
</evidence>
<dbReference type="InterPro" id="IPR013529">
    <property type="entry name" value="Glyco_hydro_42_N"/>
</dbReference>
<keyword evidence="1" id="KW-0479">Metal-binding</keyword>
<feature type="domain" description="SLH" evidence="7">
    <location>
        <begin position="1711"/>
        <end position="1769"/>
    </location>
</feature>
<protein>
    <recommendedName>
        <fullName evidence="7">SLH domain-containing protein</fullName>
    </recommendedName>
</protein>
<dbReference type="Pfam" id="PF13290">
    <property type="entry name" value="CHB_HEX_C_1"/>
    <property type="match status" value="1"/>
</dbReference>
<dbReference type="PANTHER" id="PTHR36447:SF2">
    <property type="entry name" value="BETA-GALACTOSIDASE YESZ"/>
    <property type="match status" value="1"/>
</dbReference>
<comment type="caution">
    <text evidence="8">The sequence shown here is derived from an EMBL/GenBank/DDBJ whole genome shotgun (WGS) entry which is preliminary data.</text>
</comment>
<dbReference type="Proteomes" id="UP000665561">
    <property type="component" value="Unassembled WGS sequence"/>
</dbReference>
<dbReference type="SUPFAM" id="SSF49344">
    <property type="entry name" value="CBD9-like"/>
    <property type="match status" value="1"/>
</dbReference>
<evidence type="ECO:0000256" key="2">
    <source>
        <dbReference type="ARBA" id="ARBA00022801"/>
    </source>
</evidence>
<dbReference type="EMBL" id="JAAAMV010000017">
    <property type="protein sequence ID" value="NBD25789.1"/>
    <property type="molecule type" value="Genomic_DNA"/>
</dbReference>
<feature type="domain" description="SLH" evidence="7">
    <location>
        <begin position="1770"/>
        <end position="1833"/>
    </location>
</feature>
<reference evidence="8 9" key="1">
    <citation type="submission" date="2020-01" db="EMBL/GenBank/DDBJ databases">
        <title>Paenibacillus soybeanensis sp. nov. isolated from the nodules of soybean (Glycine max(L.) Merr).</title>
        <authorList>
            <person name="Wang H."/>
        </authorList>
    </citation>
    <scope>NUCLEOTIDE SEQUENCE [LARGE SCALE GENOMIC DNA]</scope>
    <source>
        <strain evidence="8 9">T1</strain>
    </source>
</reference>
<evidence type="ECO:0000256" key="1">
    <source>
        <dbReference type="ARBA" id="ARBA00022723"/>
    </source>
</evidence>
<dbReference type="InterPro" id="IPR029062">
    <property type="entry name" value="Class_I_gatase-like"/>
</dbReference>
<keyword evidence="4" id="KW-0326">Glycosidase</keyword>
<keyword evidence="5" id="KW-0175">Coiled coil</keyword>
<evidence type="ECO:0000313" key="8">
    <source>
        <dbReference type="EMBL" id="NBD25789.1"/>
    </source>
</evidence>
<dbReference type="InterPro" id="IPR022038">
    <property type="entry name" value="Ig-like_bact"/>
</dbReference>
<evidence type="ECO:0000259" key="7">
    <source>
        <dbReference type="PROSITE" id="PS51272"/>
    </source>
</evidence>
<gene>
    <name evidence="8" type="ORF">GT019_18105</name>
</gene>
<dbReference type="Gene3D" id="2.60.40.1190">
    <property type="match status" value="1"/>
</dbReference>
<organism evidence="8 9">
    <name type="scientific">Paenibacillus glycinis</name>
    <dbReference type="NCBI Taxonomy" id="2697035"/>
    <lineage>
        <taxon>Bacteria</taxon>
        <taxon>Bacillati</taxon>
        <taxon>Bacillota</taxon>
        <taxon>Bacilli</taxon>
        <taxon>Bacillales</taxon>
        <taxon>Paenibacillaceae</taxon>
        <taxon>Paenibacillus</taxon>
    </lineage>
</organism>
<proteinExistence type="predicted"/>
<feature type="domain" description="SLH" evidence="7">
    <location>
        <begin position="1838"/>
        <end position="1893"/>
    </location>
</feature>
<evidence type="ECO:0000256" key="4">
    <source>
        <dbReference type="ARBA" id="ARBA00023295"/>
    </source>
</evidence>
<dbReference type="Gene3D" id="3.40.50.880">
    <property type="match status" value="1"/>
</dbReference>
<keyword evidence="9" id="KW-1185">Reference proteome</keyword>
<dbReference type="InterPro" id="IPR001119">
    <property type="entry name" value="SLH_dom"/>
</dbReference>
<dbReference type="Pfam" id="PF00395">
    <property type="entry name" value="SLH"/>
    <property type="match status" value="3"/>
</dbReference>
<dbReference type="InterPro" id="IPR010502">
    <property type="entry name" value="Carb-bd_dom_fam9"/>
</dbReference>
<dbReference type="PROSITE" id="PS51272">
    <property type="entry name" value="SLH"/>
    <property type="match status" value="3"/>
</dbReference>
<evidence type="ECO:0000256" key="5">
    <source>
        <dbReference type="SAM" id="Coils"/>
    </source>
</evidence>
<keyword evidence="6" id="KW-0732">Signal</keyword>